<proteinExistence type="predicted"/>
<dbReference type="AlphaFoldDB" id="A0A1C7MM47"/>
<keyword evidence="2" id="KW-1185">Reference proteome</keyword>
<sequence>MDIVTNSFCVVRPFQSSRFTRLVLTAARLQRGNMLANGTWAIISGNQAVTYGGMAVSCQMGGLPYDDPDGGVMLSMPLF</sequence>
<evidence type="ECO:0000313" key="2">
    <source>
        <dbReference type="Proteomes" id="UP000092993"/>
    </source>
</evidence>
<reference evidence="1 2" key="1">
    <citation type="submission" date="2016-03" db="EMBL/GenBank/DDBJ databases">
        <title>Whole genome sequencing of Grifola frondosa 9006-11.</title>
        <authorList>
            <person name="Min B."/>
            <person name="Park H."/>
            <person name="Kim J.-G."/>
            <person name="Cho H."/>
            <person name="Oh Y.-L."/>
            <person name="Kong W.-S."/>
            <person name="Choi I.-G."/>
        </authorList>
    </citation>
    <scope>NUCLEOTIDE SEQUENCE [LARGE SCALE GENOMIC DNA]</scope>
    <source>
        <strain evidence="1 2">9006-11</strain>
    </source>
</reference>
<organism evidence="1 2">
    <name type="scientific">Grifola frondosa</name>
    <name type="common">Maitake</name>
    <name type="synonym">Polyporus frondosus</name>
    <dbReference type="NCBI Taxonomy" id="5627"/>
    <lineage>
        <taxon>Eukaryota</taxon>
        <taxon>Fungi</taxon>
        <taxon>Dikarya</taxon>
        <taxon>Basidiomycota</taxon>
        <taxon>Agaricomycotina</taxon>
        <taxon>Agaricomycetes</taxon>
        <taxon>Polyporales</taxon>
        <taxon>Grifolaceae</taxon>
        <taxon>Grifola</taxon>
    </lineage>
</organism>
<dbReference type="EMBL" id="LUGG01000002">
    <property type="protein sequence ID" value="OBZ77945.1"/>
    <property type="molecule type" value="Genomic_DNA"/>
</dbReference>
<accession>A0A1C7MM47</accession>
<dbReference type="OrthoDB" id="2019572at2759"/>
<evidence type="ECO:0000313" key="1">
    <source>
        <dbReference type="EMBL" id="OBZ77945.1"/>
    </source>
</evidence>
<gene>
    <name evidence="1" type="ORF">A0H81_02855</name>
</gene>
<dbReference type="Proteomes" id="UP000092993">
    <property type="component" value="Unassembled WGS sequence"/>
</dbReference>
<comment type="caution">
    <text evidence="1">The sequence shown here is derived from an EMBL/GenBank/DDBJ whole genome shotgun (WGS) entry which is preliminary data.</text>
</comment>
<name>A0A1C7MM47_GRIFR</name>
<protein>
    <submittedName>
        <fullName evidence="1">Uncharacterized protein</fullName>
    </submittedName>
</protein>
<dbReference type="STRING" id="5627.A0A1C7MM47"/>